<dbReference type="PANTHER" id="PTHR43135">
    <property type="entry name" value="ALPHA-D-RIBOSE 1-METHYLPHOSPHONATE 5-TRIPHOSPHATE DIPHOSPHATASE"/>
    <property type="match status" value="1"/>
</dbReference>
<dbReference type="Gene3D" id="2.30.40.10">
    <property type="entry name" value="Urease, subunit C, domain 1"/>
    <property type="match status" value="1"/>
</dbReference>
<proteinExistence type="predicted"/>
<keyword evidence="2" id="KW-0732">Signal</keyword>
<dbReference type="EMBL" id="JAOTJD010000024">
    <property type="protein sequence ID" value="MFD3264929.1"/>
    <property type="molecule type" value="Genomic_DNA"/>
</dbReference>
<dbReference type="PANTHER" id="PTHR43135:SF3">
    <property type="entry name" value="ALPHA-D-RIBOSE 1-METHYLPHOSPHONATE 5-TRIPHOSPHATE DIPHOSPHATASE"/>
    <property type="match status" value="1"/>
</dbReference>
<dbReference type="InterPro" id="IPR006680">
    <property type="entry name" value="Amidohydro-rel"/>
</dbReference>
<dbReference type="SUPFAM" id="SSF51556">
    <property type="entry name" value="Metallo-dependent hydrolases"/>
    <property type="match status" value="1"/>
</dbReference>
<accession>A0ABW6CPS8</accession>
<evidence type="ECO:0000313" key="4">
    <source>
        <dbReference type="EMBL" id="MFD3264929.1"/>
    </source>
</evidence>
<dbReference type="InterPro" id="IPR057744">
    <property type="entry name" value="OTAase-like"/>
</dbReference>
<name>A0ABW6CPS8_9CAUL</name>
<dbReference type="RefSeq" id="WP_377370459.1">
    <property type="nucleotide sequence ID" value="NZ_JAOTJD010000024.1"/>
</dbReference>
<gene>
    <name evidence="4" type="ORF">OCL97_13280</name>
</gene>
<feature type="compositionally biased region" description="Basic and acidic residues" evidence="1">
    <location>
        <begin position="178"/>
        <end position="189"/>
    </location>
</feature>
<sequence length="438" mass="45534">MHIGWLASAAAAALVLGAGPAAARDVVIHAGRLIDGVSKTPRAEVSILIRDDRILDVQAGYVTPPNWEVIDLKAGTVLPGLIDTHDHITAGFHKGDPIRNAVTITPYDVTIESVGYARATLLAGFTSVRDVGSETGVVVALKKAVNSGAIPGPRIWTSGGAIGPTGGHGDAANGLDPDLDHPHWKDNLVDSPESARRAVRTLHRRGADLIKIMPSGGVMSIGDDPKHQMMADDEIKAVIDAAHALGMKVAAHAHGKLAIDKASALGVDSIEHGSFADAESYRIMKAHGTYFVPTMLVGARVYDRAKTHPEQLNPSTAEKALMVVPVMVKNLRDAYAAGVKIAFGTDTFGMSAHGENAQEFALMVKAGMTPSDAITAATASAADLIGDAKNIGSIQAGRYADIIAVAGDPLADVTTLEKVGFVMKGGTVYKADGKAVAP</sequence>
<comment type="caution">
    <text evidence="4">The sequence shown here is derived from an EMBL/GenBank/DDBJ whole genome shotgun (WGS) entry which is preliminary data.</text>
</comment>
<dbReference type="InterPro" id="IPR011059">
    <property type="entry name" value="Metal-dep_hydrolase_composite"/>
</dbReference>
<feature type="domain" description="Amidohydrolase-related" evidence="3">
    <location>
        <begin position="76"/>
        <end position="427"/>
    </location>
</feature>
<dbReference type="Gene3D" id="3.20.20.140">
    <property type="entry name" value="Metal-dependent hydrolases"/>
    <property type="match status" value="1"/>
</dbReference>
<dbReference type="InterPro" id="IPR051781">
    <property type="entry name" value="Metallo-dep_Hydrolase"/>
</dbReference>
<dbReference type="Proteomes" id="UP001598130">
    <property type="component" value="Unassembled WGS sequence"/>
</dbReference>
<keyword evidence="5" id="KW-1185">Reference proteome</keyword>
<evidence type="ECO:0000259" key="3">
    <source>
        <dbReference type="Pfam" id="PF01979"/>
    </source>
</evidence>
<feature type="region of interest" description="Disordered" evidence="1">
    <location>
        <begin position="166"/>
        <end position="189"/>
    </location>
</feature>
<evidence type="ECO:0000256" key="1">
    <source>
        <dbReference type="SAM" id="MobiDB-lite"/>
    </source>
</evidence>
<feature type="chain" id="PRO_5046991798" evidence="2">
    <location>
        <begin position="24"/>
        <end position="438"/>
    </location>
</feature>
<dbReference type="SUPFAM" id="SSF51338">
    <property type="entry name" value="Composite domain of metallo-dependent hydrolases"/>
    <property type="match status" value="1"/>
</dbReference>
<organism evidence="4 5">
    <name type="scientific">Phenylobacterium ferrooxidans</name>
    <dbReference type="NCBI Taxonomy" id="2982689"/>
    <lineage>
        <taxon>Bacteria</taxon>
        <taxon>Pseudomonadati</taxon>
        <taxon>Pseudomonadota</taxon>
        <taxon>Alphaproteobacteria</taxon>
        <taxon>Caulobacterales</taxon>
        <taxon>Caulobacteraceae</taxon>
        <taxon>Phenylobacterium</taxon>
    </lineage>
</organism>
<evidence type="ECO:0000313" key="5">
    <source>
        <dbReference type="Proteomes" id="UP001598130"/>
    </source>
</evidence>
<evidence type="ECO:0000256" key="2">
    <source>
        <dbReference type="SAM" id="SignalP"/>
    </source>
</evidence>
<dbReference type="InterPro" id="IPR032466">
    <property type="entry name" value="Metal_Hydrolase"/>
</dbReference>
<protein>
    <submittedName>
        <fullName evidence="4">Amidohydrolase family protein</fullName>
    </submittedName>
</protein>
<reference evidence="4 5" key="1">
    <citation type="submission" date="2022-09" db="EMBL/GenBank/DDBJ databases">
        <title>New species of Phenylobacterium.</title>
        <authorList>
            <person name="Mieszkin S."/>
        </authorList>
    </citation>
    <scope>NUCLEOTIDE SEQUENCE [LARGE SCALE GENOMIC DNA]</scope>
    <source>
        <strain evidence="4 5">HK31-G</strain>
    </source>
</reference>
<dbReference type="Pfam" id="PF01979">
    <property type="entry name" value="Amidohydro_1"/>
    <property type="match status" value="1"/>
</dbReference>
<feature type="signal peptide" evidence="2">
    <location>
        <begin position="1"/>
        <end position="23"/>
    </location>
</feature>
<dbReference type="CDD" id="cd01299">
    <property type="entry name" value="Met_dep_hydrolase_A"/>
    <property type="match status" value="1"/>
</dbReference>